<dbReference type="GO" id="GO:0004222">
    <property type="term" value="F:metalloendopeptidase activity"/>
    <property type="evidence" value="ECO:0007669"/>
    <property type="project" value="InterPro"/>
</dbReference>
<dbReference type="PANTHER" id="PTHR11733">
    <property type="entry name" value="ZINC METALLOPROTEASE FAMILY M13 NEPRILYSIN-RELATED"/>
    <property type="match status" value="1"/>
</dbReference>
<feature type="non-terminal residue" evidence="2">
    <location>
        <position position="57"/>
    </location>
</feature>
<dbReference type="PANTHER" id="PTHR11733:SF224">
    <property type="entry name" value="NEPRILYSIN-2"/>
    <property type="match status" value="1"/>
</dbReference>
<reference evidence="2 3" key="1">
    <citation type="submission" date="2024-04" db="EMBL/GenBank/DDBJ databases">
        <authorList>
            <consortium name="Genoscope - CEA"/>
            <person name="William W."/>
        </authorList>
    </citation>
    <scope>NUCLEOTIDE SEQUENCE [LARGE SCALE GENOMIC DNA]</scope>
</reference>
<feature type="domain" description="Peptidase M13 C-terminal" evidence="1">
    <location>
        <begin position="1"/>
        <end position="56"/>
    </location>
</feature>
<sequence>YGAIGYFFGHEVTHAFDDIIRKLDENGLPVILWPPRSDEEYLKRAKCLADQYSSQTL</sequence>
<dbReference type="EMBL" id="CAXITT010000418">
    <property type="protein sequence ID" value="CAL1541173.1"/>
    <property type="molecule type" value="Genomic_DNA"/>
</dbReference>
<dbReference type="PROSITE" id="PS51885">
    <property type="entry name" value="NEPRILYSIN"/>
    <property type="match status" value="1"/>
</dbReference>
<dbReference type="InterPro" id="IPR018497">
    <property type="entry name" value="Peptidase_M13_C"/>
</dbReference>
<keyword evidence="3" id="KW-1185">Reference proteome</keyword>
<accession>A0AAV2I3E2</accession>
<name>A0AAV2I3E2_LYMST</name>
<dbReference type="InterPro" id="IPR024079">
    <property type="entry name" value="MetalloPept_cat_dom_sf"/>
</dbReference>
<comment type="caution">
    <text evidence="2">The sequence shown here is derived from an EMBL/GenBank/DDBJ whole genome shotgun (WGS) entry which is preliminary data.</text>
</comment>
<dbReference type="SUPFAM" id="SSF55486">
    <property type="entry name" value="Metalloproteases ('zincins'), catalytic domain"/>
    <property type="match status" value="1"/>
</dbReference>
<gene>
    <name evidence="2" type="ORF">GSLYS_00014815001</name>
</gene>
<dbReference type="Gene3D" id="3.40.390.10">
    <property type="entry name" value="Collagenase (Catalytic Domain)"/>
    <property type="match status" value="1"/>
</dbReference>
<evidence type="ECO:0000259" key="1">
    <source>
        <dbReference type="Pfam" id="PF01431"/>
    </source>
</evidence>
<dbReference type="GO" id="GO:0016485">
    <property type="term" value="P:protein processing"/>
    <property type="evidence" value="ECO:0007669"/>
    <property type="project" value="TreeGrafter"/>
</dbReference>
<organism evidence="2 3">
    <name type="scientific">Lymnaea stagnalis</name>
    <name type="common">Great pond snail</name>
    <name type="synonym">Helix stagnalis</name>
    <dbReference type="NCBI Taxonomy" id="6523"/>
    <lineage>
        <taxon>Eukaryota</taxon>
        <taxon>Metazoa</taxon>
        <taxon>Spiralia</taxon>
        <taxon>Lophotrochozoa</taxon>
        <taxon>Mollusca</taxon>
        <taxon>Gastropoda</taxon>
        <taxon>Heterobranchia</taxon>
        <taxon>Euthyneura</taxon>
        <taxon>Panpulmonata</taxon>
        <taxon>Hygrophila</taxon>
        <taxon>Lymnaeoidea</taxon>
        <taxon>Lymnaeidae</taxon>
        <taxon>Lymnaea</taxon>
    </lineage>
</organism>
<proteinExistence type="predicted"/>
<dbReference type="GO" id="GO:0005886">
    <property type="term" value="C:plasma membrane"/>
    <property type="evidence" value="ECO:0007669"/>
    <property type="project" value="TreeGrafter"/>
</dbReference>
<feature type="non-terminal residue" evidence="2">
    <location>
        <position position="1"/>
    </location>
</feature>
<evidence type="ECO:0000313" key="3">
    <source>
        <dbReference type="Proteomes" id="UP001497497"/>
    </source>
</evidence>
<dbReference type="Pfam" id="PF01431">
    <property type="entry name" value="Peptidase_M13"/>
    <property type="match status" value="1"/>
</dbReference>
<evidence type="ECO:0000313" key="2">
    <source>
        <dbReference type="EMBL" id="CAL1541173.1"/>
    </source>
</evidence>
<dbReference type="InterPro" id="IPR000718">
    <property type="entry name" value="Peptidase_M13"/>
</dbReference>
<protein>
    <recommendedName>
        <fullName evidence="1">Peptidase M13 C-terminal domain-containing protein</fullName>
    </recommendedName>
</protein>
<dbReference type="AlphaFoldDB" id="A0AAV2I3E2"/>
<dbReference type="Proteomes" id="UP001497497">
    <property type="component" value="Unassembled WGS sequence"/>
</dbReference>